<protein>
    <submittedName>
        <fullName evidence="10">ABC transporter</fullName>
    </submittedName>
</protein>
<dbReference type="NCBIfam" id="TIGR01185">
    <property type="entry name" value="devC"/>
    <property type="match status" value="1"/>
</dbReference>
<feature type="region of interest" description="Disordered" evidence="7">
    <location>
        <begin position="1"/>
        <end position="21"/>
    </location>
</feature>
<comment type="subcellular location">
    <subcellularLocation>
        <location evidence="1">Cell membrane</location>
        <topology evidence="1">Multi-pass membrane protein</topology>
    </subcellularLocation>
</comment>
<dbReference type="PANTHER" id="PTHR43738:SF1">
    <property type="entry name" value="HEMIN TRANSPORT SYSTEM PERMEASE PROTEIN HRTB-RELATED"/>
    <property type="match status" value="1"/>
</dbReference>
<dbReference type="KEGG" id="bsen:DP114_01010"/>
<name>A0A856MCC9_9CYAN</name>
<evidence type="ECO:0000256" key="1">
    <source>
        <dbReference type="ARBA" id="ARBA00004651"/>
    </source>
</evidence>
<organism evidence="10 11">
    <name type="scientific">Brasilonema sennae CENA114</name>
    <dbReference type="NCBI Taxonomy" id="415709"/>
    <lineage>
        <taxon>Bacteria</taxon>
        <taxon>Bacillati</taxon>
        <taxon>Cyanobacteriota</taxon>
        <taxon>Cyanophyceae</taxon>
        <taxon>Nostocales</taxon>
        <taxon>Scytonemataceae</taxon>
        <taxon>Brasilonema</taxon>
        <taxon>Bromeliae group (in: Brasilonema)</taxon>
    </lineage>
</organism>
<keyword evidence="3" id="KW-1003">Cell membrane</keyword>
<dbReference type="Proteomes" id="UP000503129">
    <property type="component" value="Chromosome"/>
</dbReference>
<evidence type="ECO:0000259" key="9">
    <source>
        <dbReference type="Pfam" id="PF02687"/>
    </source>
</evidence>
<dbReference type="GO" id="GO:0005886">
    <property type="term" value="C:plasma membrane"/>
    <property type="evidence" value="ECO:0007669"/>
    <property type="project" value="UniProtKB-SubCell"/>
</dbReference>
<evidence type="ECO:0000313" key="10">
    <source>
        <dbReference type="EMBL" id="QDL06677.1"/>
    </source>
</evidence>
<dbReference type="InterPro" id="IPR051125">
    <property type="entry name" value="ABC-4/HrtB_transporter"/>
</dbReference>
<dbReference type="PIRSF" id="PIRSF031773">
    <property type="entry name" value="DevC"/>
    <property type="match status" value="1"/>
</dbReference>
<feature type="transmembrane region" description="Helical" evidence="8">
    <location>
        <begin position="289"/>
        <end position="314"/>
    </location>
</feature>
<evidence type="ECO:0000256" key="6">
    <source>
        <dbReference type="ARBA" id="ARBA00023136"/>
    </source>
</evidence>
<keyword evidence="6 8" id="KW-0472">Membrane</keyword>
<dbReference type="InterPro" id="IPR005891">
    <property type="entry name" value="DevC"/>
</dbReference>
<evidence type="ECO:0000256" key="3">
    <source>
        <dbReference type="ARBA" id="ARBA00022475"/>
    </source>
</evidence>
<dbReference type="PANTHER" id="PTHR43738">
    <property type="entry name" value="ABC TRANSPORTER, MEMBRANE PROTEIN"/>
    <property type="match status" value="1"/>
</dbReference>
<evidence type="ECO:0000313" key="11">
    <source>
        <dbReference type="Proteomes" id="UP000503129"/>
    </source>
</evidence>
<evidence type="ECO:0000256" key="4">
    <source>
        <dbReference type="ARBA" id="ARBA00022692"/>
    </source>
</evidence>
<keyword evidence="11" id="KW-1185">Reference proteome</keyword>
<evidence type="ECO:0000256" key="7">
    <source>
        <dbReference type="SAM" id="MobiDB-lite"/>
    </source>
</evidence>
<reference evidence="10 11" key="1">
    <citation type="submission" date="2018-06" db="EMBL/GenBank/DDBJ databases">
        <title>Comparative genomics of Brasilonema spp. strains.</title>
        <authorList>
            <person name="Alvarenga D.O."/>
            <person name="Fiore M.F."/>
            <person name="Varani A.M."/>
        </authorList>
    </citation>
    <scope>NUCLEOTIDE SEQUENCE [LARGE SCALE GENOMIC DNA]</scope>
    <source>
        <strain evidence="10 11">CENA114</strain>
    </source>
</reference>
<evidence type="ECO:0000256" key="5">
    <source>
        <dbReference type="ARBA" id="ARBA00022989"/>
    </source>
</evidence>
<feature type="transmembrane region" description="Helical" evidence="8">
    <location>
        <begin position="47"/>
        <end position="67"/>
    </location>
</feature>
<feature type="transmembrane region" description="Helical" evidence="8">
    <location>
        <begin position="335"/>
        <end position="361"/>
    </location>
</feature>
<gene>
    <name evidence="10" type="ORF">DP114_01010</name>
</gene>
<keyword evidence="2" id="KW-0813">Transport</keyword>
<dbReference type="RefSeq" id="WP_171975215.1">
    <property type="nucleotide sequence ID" value="NZ_CAWOXK010000001.1"/>
</dbReference>
<proteinExistence type="predicted"/>
<feature type="transmembrane region" description="Helical" evidence="8">
    <location>
        <begin position="381"/>
        <end position="399"/>
    </location>
</feature>
<evidence type="ECO:0000256" key="2">
    <source>
        <dbReference type="ARBA" id="ARBA00022448"/>
    </source>
</evidence>
<dbReference type="Pfam" id="PF02687">
    <property type="entry name" value="FtsX"/>
    <property type="match status" value="1"/>
</dbReference>
<keyword evidence="5 8" id="KW-1133">Transmembrane helix</keyword>
<evidence type="ECO:0000256" key="8">
    <source>
        <dbReference type="SAM" id="Phobius"/>
    </source>
</evidence>
<dbReference type="InterPro" id="IPR003838">
    <property type="entry name" value="ABC3_permease_C"/>
</dbReference>
<accession>A0A856MCC9</accession>
<feature type="domain" description="ABC3 transporter permease C-terminal" evidence="9">
    <location>
        <begin position="297"/>
        <end position="404"/>
    </location>
</feature>
<sequence>MTLILPKQPSTPPSLPTARPSHKGIWQALRDRTPLGWLQLKKSKSRLLVAVAGIGFADLLMFAQLGIQAALFDSNTMLNRGMDADIIIRSAQYRDLNLADTLPRRRLYQIKNVPGVQSAEPLYISRVVWKNPQTRRRTQLTLVGQSLDRPAFTFDEINQNLHKLKQPDTFLFDRLSRGQYADVVAQVAAGQSAKTEIQRRTIQVAGLFSLGASFATDGTLVTSPENFLRFFPERSPGQITLGLVKVNPGVDPEQVLAEIKAILPPDTIASTKQQYVDYEQAYWQQTTPIGIVFTFGTVMAFVVGTVIVFQILSTDVNDHMSEYATFKAMGYRDRYLLLIVLEQSLILASLGFIPGLGLALGQYTLIRNLGALPISMTFTRLALVFSLTLVMCMVSGMIATRKLQSADPADNF</sequence>
<keyword evidence="4 8" id="KW-0812">Transmembrane</keyword>
<dbReference type="EMBL" id="CP030118">
    <property type="protein sequence ID" value="QDL06677.1"/>
    <property type="molecule type" value="Genomic_DNA"/>
</dbReference>
<dbReference type="AlphaFoldDB" id="A0A856MCC9"/>